<evidence type="ECO:0000256" key="5">
    <source>
        <dbReference type="ARBA" id="ARBA00023077"/>
    </source>
</evidence>
<feature type="chain" id="PRO_5013376610" description="TonB-dependent receptor" evidence="11">
    <location>
        <begin position="30"/>
        <end position="919"/>
    </location>
</feature>
<dbReference type="GO" id="GO:0009279">
    <property type="term" value="C:cell outer membrane"/>
    <property type="evidence" value="ECO:0007669"/>
    <property type="project" value="UniProtKB-SubCell"/>
</dbReference>
<evidence type="ECO:0000256" key="1">
    <source>
        <dbReference type="ARBA" id="ARBA00004571"/>
    </source>
</evidence>
<dbReference type="RefSeq" id="WP_095997566.1">
    <property type="nucleotide sequence ID" value="NZ_NSLI01000002.1"/>
</dbReference>
<evidence type="ECO:0008006" key="16">
    <source>
        <dbReference type="Google" id="ProtNLM"/>
    </source>
</evidence>
<dbReference type="Proteomes" id="UP000218151">
    <property type="component" value="Unassembled WGS sequence"/>
</dbReference>
<dbReference type="EMBL" id="NSLI01000002">
    <property type="protein sequence ID" value="PAX09068.1"/>
    <property type="molecule type" value="Genomic_DNA"/>
</dbReference>
<organism evidence="14 15">
    <name type="scientific">Sphingomonas lenta</name>
    <dbReference type="NCBI Taxonomy" id="1141887"/>
    <lineage>
        <taxon>Bacteria</taxon>
        <taxon>Pseudomonadati</taxon>
        <taxon>Pseudomonadota</taxon>
        <taxon>Alphaproteobacteria</taxon>
        <taxon>Sphingomonadales</taxon>
        <taxon>Sphingomonadaceae</taxon>
        <taxon>Sphingomonas</taxon>
    </lineage>
</organism>
<evidence type="ECO:0000256" key="7">
    <source>
        <dbReference type="ARBA" id="ARBA00023237"/>
    </source>
</evidence>
<keyword evidence="11" id="KW-0732">Signal</keyword>
<dbReference type="NCBIfam" id="TIGR01782">
    <property type="entry name" value="TonB-Xanth-Caul"/>
    <property type="match status" value="1"/>
</dbReference>
<reference evidence="15" key="1">
    <citation type="submission" date="2017-09" db="EMBL/GenBank/DDBJ databases">
        <authorList>
            <person name="Feng G."/>
            <person name="Zhu H."/>
        </authorList>
    </citation>
    <scope>NUCLEOTIDE SEQUENCE [LARGE SCALE GENOMIC DNA]</scope>
    <source>
        <strain evidence="15">1PNM-20</strain>
    </source>
</reference>
<feature type="signal peptide" evidence="11">
    <location>
        <begin position="1"/>
        <end position="29"/>
    </location>
</feature>
<name>A0A2A2SIM1_9SPHN</name>
<evidence type="ECO:0000256" key="11">
    <source>
        <dbReference type="SAM" id="SignalP"/>
    </source>
</evidence>
<keyword evidence="7 8" id="KW-0998">Cell outer membrane</keyword>
<dbReference type="AlphaFoldDB" id="A0A2A2SIM1"/>
<feature type="domain" description="TonB-dependent receptor plug" evidence="13">
    <location>
        <begin position="71"/>
        <end position="175"/>
    </location>
</feature>
<keyword evidence="3 8" id="KW-1134">Transmembrane beta strand</keyword>
<dbReference type="PROSITE" id="PS52016">
    <property type="entry name" value="TONB_DEPENDENT_REC_3"/>
    <property type="match status" value="1"/>
</dbReference>
<protein>
    <recommendedName>
        <fullName evidence="16">TonB-dependent receptor</fullName>
    </recommendedName>
</protein>
<keyword evidence="6 8" id="KW-0472">Membrane</keyword>
<evidence type="ECO:0000256" key="6">
    <source>
        <dbReference type="ARBA" id="ARBA00023136"/>
    </source>
</evidence>
<evidence type="ECO:0000313" key="15">
    <source>
        <dbReference type="Proteomes" id="UP000218151"/>
    </source>
</evidence>
<dbReference type="SUPFAM" id="SSF56935">
    <property type="entry name" value="Porins"/>
    <property type="match status" value="1"/>
</dbReference>
<comment type="subcellular location">
    <subcellularLocation>
        <location evidence="1 8">Cell outer membrane</location>
        <topology evidence="1 8">Multi-pass membrane protein</topology>
    </subcellularLocation>
</comment>
<dbReference type="Gene3D" id="2.40.170.20">
    <property type="entry name" value="TonB-dependent receptor, beta-barrel domain"/>
    <property type="match status" value="1"/>
</dbReference>
<dbReference type="Gene3D" id="2.170.130.10">
    <property type="entry name" value="TonB-dependent receptor, plug domain"/>
    <property type="match status" value="1"/>
</dbReference>
<feature type="domain" description="TonB-dependent receptor-like beta-barrel" evidence="12">
    <location>
        <begin position="463"/>
        <end position="886"/>
    </location>
</feature>
<evidence type="ECO:0000256" key="2">
    <source>
        <dbReference type="ARBA" id="ARBA00022448"/>
    </source>
</evidence>
<evidence type="ECO:0000256" key="9">
    <source>
        <dbReference type="RuleBase" id="RU003357"/>
    </source>
</evidence>
<dbReference type="PANTHER" id="PTHR40980">
    <property type="entry name" value="PLUG DOMAIN-CONTAINING PROTEIN"/>
    <property type="match status" value="1"/>
</dbReference>
<dbReference type="Pfam" id="PF00593">
    <property type="entry name" value="TonB_dep_Rec_b-barrel"/>
    <property type="match status" value="1"/>
</dbReference>
<dbReference type="InterPro" id="IPR037066">
    <property type="entry name" value="Plug_dom_sf"/>
</dbReference>
<dbReference type="InterPro" id="IPR010104">
    <property type="entry name" value="TonB_rcpt_bac"/>
</dbReference>
<gene>
    <name evidence="14" type="ORF">CKY28_07005</name>
</gene>
<evidence type="ECO:0000259" key="13">
    <source>
        <dbReference type="Pfam" id="PF07715"/>
    </source>
</evidence>
<comment type="caution">
    <text evidence="14">The sequence shown here is derived from an EMBL/GenBank/DDBJ whole genome shotgun (WGS) entry which is preliminary data.</text>
</comment>
<evidence type="ECO:0000259" key="12">
    <source>
        <dbReference type="Pfam" id="PF00593"/>
    </source>
</evidence>
<dbReference type="Pfam" id="PF07715">
    <property type="entry name" value="Plug"/>
    <property type="match status" value="1"/>
</dbReference>
<accession>A0A2A2SIM1</accession>
<keyword evidence="4 8" id="KW-0812">Transmembrane</keyword>
<dbReference type="InterPro" id="IPR036942">
    <property type="entry name" value="Beta-barrel_TonB_sf"/>
</dbReference>
<dbReference type="InterPro" id="IPR012910">
    <property type="entry name" value="Plug_dom"/>
</dbReference>
<evidence type="ECO:0000256" key="10">
    <source>
        <dbReference type="SAM" id="MobiDB-lite"/>
    </source>
</evidence>
<dbReference type="InterPro" id="IPR000531">
    <property type="entry name" value="Beta-barrel_TonB"/>
</dbReference>
<dbReference type="CDD" id="cd01347">
    <property type="entry name" value="ligand_gated_channel"/>
    <property type="match status" value="1"/>
</dbReference>
<evidence type="ECO:0000256" key="3">
    <source>
        <dbReference type="ARBA" id="ARBA00022452"/>
    </source>
</evidence>
<evidence type="ECO:0000256" key="8">
    <source>
        <dbReference type="PROSITE-ProRule" id="PRU01360"/>
    </source>
</evidence>
<keyword evidence="2 8" id="KW-0813">Transport</keyword>
<keyword evidence="5 9" id="KW-0798">TonB box</keyword>
<dbReference type="PANTHER" id="PTHR40980:SF3">
    <property type="entry name" value="TONB-DEPENDENT RECEPTOR-LIKE BETA-BARREL DOMAIN-CONTAINING PROTEIN"/>
    <property type="match status" value="1"/>
</dbReference>
<dbReference type="InterPro" id="IPR039426">
    <property type="entry name" value="TonB-dep_rcpt-like"/>
</dbReference>
<comment type="similarity">
    <text evidence="8 9">Belongs to the TonB-dependent receptor family.</text>
</comment>
<evidence type="ECO:0000313" key="14">
    <source>
        <dbReference type="EMBL" id="PAX09068.1"/>
    </source>
</evidence>
<feature type="region of interest" description="Disordered" evidence="10">
    <location>
        <begin position="32"/>
        <end position="52"/>
    </location>
</feature>
<evidence type="ECO:0000256" key="4">
    <source>
        <dbReference type="ARBA" id="ARBA00022692"/>
    </source>
</evidence>
<proteinExistence type="inferred from homology"/>
<dbReference type="OrthoDB" id="5476657at2"/>
<keyword evidence="15" id="KW-1185">Reference proteome</keyword>
<sequence>MKPQRVRRLSVSVCLFALSAVAAPQLAFAQEVSADPQPSPADPTQDPGGAVPGDIVVTGIRQSLASSVARKREASQILDVITAEDIGKLPDDNIAESMQRVTGVQITRDRGEGFGINIRGLSSQTSINGRLGLGTRTEGVSARDVDFRNLAAEFFQAVEVFKTPVASNIEGSLGGYVNLVTRKPLDLKERTISVAGELLLNEYAERADPRASLFFADQFADGTLGVSVAANFSQRRPRTDFFQSLGGWQRLNVNRQTGFDFNADGVTTDVLRPVDLRFRTSNDTRTRYGVDGTVQWRPSSELELRIDGNYSRFENVIRNHFFQTLFTNNATAFVPGSLQIDENGSLLGATYNNQAVRVDGRYEPDVNETYLIGGNARWLNDRLTVEVDGNYSYADRSFTSQFFRFQGATNATVSYRFRGNDVPPEVVLTNPNGTPYDLTTPSLFVSDLTLDRVFDQDTSEYVGKVDVGYDLDAGIFRRIAGGARLTRRDIRYRVLQAANVATNARNPAFFDQATGRRRTVAEEPLSTFLAPFPFGDGVFANFGGNFPRSWLVADYDEGDPRFGSSQFIDLLNTRDFGGRVNSNPEQSDIKEDTDAAYALAELEGAIGSVAVQSNIGVRYVRTRLDSSGLVTAGTTVTPITVENDYEDWLPAVNLQFRLTPDVVLRFAGAKVIERPDIGQLSAGAVINQSSGTATTGNPQLNPFRADQYDVSLEWYTSRTGLLSIAGFYKDVANFVSLQTSVGQIPGAVRFDGGTDFLITRPFNAGGATIKGFEVGVQQGFDFLPGFLGGFGVIANYTFSDADTDSGTPIFRLSRHQYNIVGFYERDGLSARAAYNWRSRYALTGEGGNSVQGIGLFEYIAANGFLDASISYEFNRNLTLVLEGANLLNTKEIRYTDVSSRLRDLQINERRYALGVRVRF</sequence>